<organism evidence="2 3">
    <name type="scientific">Mycolicibacterium fluoranthenivorans</name>
    <dbReference type="NCBI Taxonomy" id="258505"/>
    <lineage>
        <taxon>Bacteria</taxon>
        <taxon>Bacillati</taxon>
        <taxon>Actinomycetota</taxon>
        <taxon>Actinomycetes</taxon>
        <taxon>Mycobacteriales</taxon>
        <taxon>Mycobacteriaceae</taxon>
        <taxon>Mycolicibacterium</taxon>
    </lineage>
</organism>
<dbReference type="InterPro" id="IPR007421">
    <property type="entry name" value="Schlafen_AlbA_2_dom"/>
</dbReference>
<evidence type="ECO:0000313" key="2">
    <source>
        <dbReference type="EMBL" id="NIH95235.1"/>
    </source>
</evidence>
<reference evidence="2 3" key="1">
    <citation type="submission" date="2020-03" db="EMBL/GenBank/DDBJ databases">
        <title>Sequencing the genomes of 1000 actinobacteria strains.</title>
        <authorList>
            <person name="Klenk H.-P."/>
        </authorList>
    </citation>
    <scope>NUCLEOTIDE SEQUENCE [LARGE SCALE GENOMIC DNA]</scope>
    <source>
        <strain evidence="2 3">DSM 44556</strain>
    </source>
</reference>
<proteinExistence type="predicted"/>
<evidence type="ECO:0000313" key="3">
    <source>
        <dbReference type="Proteomes" id="UP000547444"/>
    </source>
</evidence>
<dbReference type="Proteomes" id="UP000547444">
    <property type="component" value="Unassembled WGS sequence"/>
</dbReference>
<name>A0A7X5TYR6_9MYCO</name>
<accession>A0A7X5TYR6</accession>
<sequence length="425" mass="47078">MMFTALHRALGFPPGPITVELLDTAVEREIEEADDLDWKSKLPAAADLKNSDFSKDITAMANSGGGVIVYGVTENQKRANGRRDTGELSEAHERSLHQIAVSAVSPPLFGLNVIQVGEDGNRAVVVVVPSSTEGPHLIYRGEYFGAPIRNNADTVWMREREVAAQYRARFDAAHNPSTYLYELYDETSTDRDTADRAWFIAVAHPKSGASRTVRWSQEQARNIFKDAEKYTLAVAPRTTAHPLEFVDRENPRPGLRRWIAPNTQITDSVRSAESWISVHFDGSVTLAAVVGGRYRNPVPHGESPTHKAWQISEQVIEAAVSDFMALIRSVGTRIGAVEYEVRIGLPWHGAEPLTLYRHGAYGLDEFNGSVPIHRFIPVEATVEVRPNDDDRFCQQVGDLALDCINQGGVKFLHLIKQSDDDAAIK</sequence>
<keyword evidence="3" id="KW-1185">Reference proteome</keyword>
<feature type="domain" description="Schlafen AlbA-2" evidence="1">
    <location>
        <begin position="32"/>
        <end position="144"/>
    </location>
</feature>
<gene>
    <name evidence="2" type="ORF">FHU31_002191</name>
</gene>
<dbReference type="EMBL" id="JAANOW010000001">
    <property type="protein sequence ID" value="NIH95235.1"/>
    <property type="molecule type" value="Genomic_DNA"/>
</dbReference>
<dbReference type="RefSeq" id="WP_167158177.1">
    <property type="nucleotide sequence ID" value="NZ_JAANOW010000001.1"/>
</dbReference>
<dbReference type="AlphaFoldDB" id="A0A7X5TYR6"/>
<comment type="caution">
    <text evidence="2">The sequence shown here is derived from an EMBL/GenBank/DDBJ whole genome shotgun (WGS) entry which is preliminary data.</text>
</comment>
<protein>
    <recommendedName>
        <fullName evidence="1">Schlafen AlbA-2 domain-containing protein</fullName>
    </recommendedName>
</protein>
<dbReference type="Pfam" id="PF04326">
    <property type="entry name" value="SLFN_AlbA_2"/>
    <property type="match status" value="1"/>
</dbReference>
<dbReference type="InterPro" id="IPR038461">
    <property type="entry name" value="Schlafen_AlbA_2_dom_sf"/>
</dbReference>
<dbReference type="Gene3D" id="3.30.950.30">
    <property type="entry name" value="Schlafen, AAA domain"/>
    <property type="match status" value="1"/>
</dbReference>
<evidence type="ECO:0000259" key="1">
    <source>
        <dbReference type="Pfam" id="PF04326"/>
    </source>
</evidence>